<accession>A0A2M9HT55</accession>
<dbReference type="OrthoDB" id="9993323at2"/>
<reference evidence="1 2" key="1">
    <citation type="submission" date="2017-11" db="EMBL/GenBank/DDBJ databases">
        <title>Draft genome sequences of strains TRE 1, TRE D, TRE H and TRI 7, isolated from tamarins, belonging to four potential novel Bifidobacterium species.</title>
        <authorList>
            <person name="Mattarelli P."/>
            <person name="Modesto M."/>
            <person name="Bonetti A."/>
            <person name="Puglisi E."/>
            <person name="Morelli L."/>
        </authorList>
    </citation>
    <scope>NUCLEOTIDE SEQUENCE [LARGE SCALE GENOMIC DNA]</scope>
    <source>
        <strain evidence="2">TRED</strain>
    </source>
</reference>
<evidence type="ECO:0000313" key="2">
    <source>
        <dbReference type="Proteomes" id="UP000228755"/>
    </source>
</evidence>
<organism evidence="1 2">
    <name type="scientific">Bifidobacterium scaligerum</name>
    <dbReference type="NCBI Taxonomy" id="2052656"/>
    <lineage>
        <taxon>Bacteria</taxon>
        <taxon>Bacillati</taxon>
        <taxon>Actinomycetota</taxon>
        <taxon>Actinomycetes</taxon>
        <taxon>Bifidobacteriales</taxon>
        <taxon>Bifidobacteriaceae</taxon>
        <taxon>Bifidobacterium</taxon>
    </lineage>
</organism>
<proteinExistence type="predicted"/>
<evidence type="ECO:0000313" key="1">
    <source>
        <dbReference type="EMBL" id="PJM79991.1"/>
    </source>
</evidence>
<sequence length="89" mass="10195">MSEPKLTENMIATAVTSMLCNACGCQPLEALDTWDRWLVEHDRRIAEQAWADGWEEGQYSAESWYTGDTEASKTAKTLEDNPYFRKEES</sequence>
<dbReference type="EMBL" id="PGLQ01000001">
    <property type="protein sequence ID" value="PJM79991.1"/>
    <property type="molecule type" value="Genomic_DNA"/>
</dbReference>
<gene>
    <name evidence="1" type="ORF">CUU80_02325</name>
</gene>
<name>A0A2M9HT55_9BIFI</name>
<dbReference type="AlphaFoldDB" id="A0A2M9HT55"/>
<keyword evidence="2" id="KW-1185">Reference proteome</keyword>
<comment type="caution">
    <text evidence="1">The sequence shown here is derived from an EMBL/GenBank/DDBJ whole genome shotgun (WGS) entry which is preliminary data.</text>
</comment>
<protein>
    <submittedName>
        <fullName evidence="1">Uncharacterized protein</fullName>
    </submittedName>
</protein>
<dbReference type="Proteomes" id="UP000228755">
    <property type="component" value="Unassembled WGS sequence"/>
</dbReference>
<dbReference type="RefSeq" id="WP_100495761.1">
    <property type="nucleotide sequence ID" value="NZ_PGLQ01000001.1"/>
</dbReference>